<reference evidence="1" key="1">
    <citation type="journal article" date="2015" name="PeerJ">
        <title>First genomic representation of candidate bacterial phylum KSB3 points to enhanced environmental sensing as a trigger of wastewater bulking.</title>
        <authorList>
            <person name="Sekiguchi Y."/>
            <person name="Ohashi A."/>
            <person name="Parks D.H."/>
            <person name="Yamauchi T."/>
            <person name="Tyson G.W."/>
            <person name="Hugenholtz P."/>
        </authorList>
    </citation>
    <scope>NUCLEOTIDE SEQUENCE [LARGE SCALE GENOMIC DNA]</scope>
</reference>
<protein>
    <submittedName>
        <fullName evidence="1">Uncharacterized protein</fullName>
    </submittedName>
</protein>
<keyword evidence="2" id="KW-1185">Reference proteome</keyword>
<dbReference type="Proteomes" id="UP000030700">
    <property type="component" value="Unassembled WGS sequence"/>
</dbReference>
<name>A0A081BLB1_9BACT</name>
<sequence length="197" mass="22984">MYNGKTSQVFKTCEVCLLVFMNIAIPADDYRIWERLTLSVPEPLDFRLHQQYLFVGDNGAGKSSFIKRVFLPAFEAQADRRFLLFYITQDFLMQFYAIKAHSAFHQRENSVIHSPEDAIAYMYACHRRALKEDTALAAVFDESEAVVRLRPLIEEIATLRSMILVITHQQELMDALPNAHRLEFRRIDPQRSEARLR</sequence>
<dbReference type="HOGENOM" id="CLU_1381736_0_0_0"/>
<proteinExistence type="predicted"/>
<gene>
    <name evidence="1" type="ORF">U14_02419</name>
</gene>
<dbReference type="SUPFAM" id="SSF52540">
    <property type="entry name" value="P-loop containing nucleoside triphosphate hydrolases"/>
    <property type="match status" value="1"/>
</dbReference>
<dbReference type="AlphaFoldDB" id="A0A081BLB1"/>
<accession>A0A081BLB1</accession>
<dbReference type="STRING" id="1499966.U14_02419"/>
<dbReference type="InterPro" id="IPR027417">
    <property type="entry name" value="P-loop_NTPase"/>
</dbReference>
<organism evidence="1">
    <name type="scientific">Candidatus Moduliflexus flocculans</name>
    <dbReference type="NCBI Taxonomy" id="1499966"/>
    <lineage>
        <taxon>Bacteria</taxon>
        <taxon>Candidatus Moduliflexota</taxon>
        <taxon>Candidatus Moduliflexia</taxon>
        <taxon>Candidatus Moduliflexales</taxon>
        <taxon>Candidatus Moduliflexaceae</taxon>
    </lineage>
</organism>
<evidence type="ECO:0000313" key="2">
    <source>
        <dbReference type="Proteomes" id="UP000030700"/>
    </source>
</evidence>
<evidence type="ECO:0000313" key="1">
    <source>
        <dbReference type="EMBL" id="GAK51177.1"/>
    </source>
</evidence>
<dbReference type="EMBL" id="DF820457">
    <property type="protein sequence ID" value="GAK51177.1"/>
    <property type="molecule type" value="Genomic_DNA"/>
</dbReference>